<dbReference type="PROSITE" id="PS50178">
    <property type="entry name" value="ZF_FYVE"/>
    <property type="match status" value="1"/>
</dbReference>
<sequence>MSDVGRGIPLLSGPVASPNSSHADIACRKCSKEFNMIFARARKCNHCGYSYCHSCSDYQALMPRNGPETGYDPMHVCSYCIEFLTITAAGRQQLKAMSLAKLKKYIAAYNIKIDRAVEKDDLIDAIIGARGPNGCLPRANETFYRTYSVPNKVQPGRQRGLFSRQEQGPSANPPPAPPRSGPTPEFARPDLEPDNPPPLEPLPQSTYPPRPPPHQTQQQQYNPPPHPPPQSQQQYNPPPHPPPQQQYNPPPNPPPRPHSAYANAPPHNPPPQFHTPPPRPPQAGPPNYQGPPRSQAPPPLPHHSRPPPPAAPQPQYQPRPPPPRPATTRPTTTRPPTQAPQPPQVPRPRAVSTPAPPTLEQLLNMTQAAIGSLSVGALKSILFTNHVNPGQVLEKGDLVKKVLTLVEVEKSDRERQRQVEQREEMERIQREAERQQELENQRAAERERAAAAAAPDVDMGASQDAQSRERSTEDDTHEPRAHPSSSPPKPAPMPPKTQGSASTLERTGLCVICQDEEANIAIIDCGHMAMCRGCSDLVMASSRECPLCRTRVVTEARLLRIFKT</sequence>
<feature type="compositionally biased region" description="Pro residues" evidence="5">
    <location>
        <begin position="266"/>
        <end position="284"/>
    </location>
</feature>
<keyword evidence="1" id="KW-0479">Metal-binding</keyword>
<dbReference type="InterPro" id="IPR001841">
    <property type="entry name" value="Znf_RING"/>
</dbReference>
<evidence type="ECO:0000256" key="2">
    <source>
        <dbReference type="ARBA" id="ARBA00022771"/>
    </source>
</evidence>
<feature type="domain" description="FYVE-type" evidence="7">
    <location>
        <begin position="27"/>
        <end position="85"/>
    </location>
</feature>
<dbReference type="Pfam" id="PF13920">
    <property type="entry name" value="zf-C3HC4_3"/>
    <property type="match status" value="1"/>
</dbReference>
<feature type="compositionally biased region" description="Pro residues" evidence="5">
    <location>
        <begin position="485"/>
        <end position="495"/>
    </location>
</feature>
<dbReference type="Gene3D" id="3.30.40.10">
    <property type="entry name" value="Zinc/RING finger domain, C3HC4 (zinc finger)"/>
    <property type="match status" value="2"/>
</dbReference>
<feature type="domain" description="RING-type" evidence="6">
    <location>
        <begin position="510"/>
        <end position="549"/>
    </location>
</feature>
<evidence type="ECO:0000256" key="4">
    <source>
        <dbReference type="PROSITE-ProRule" id="PRU00175"/>
    </source>
</evidence>
<feature type="compositionally biased region" description="Basic and acidic residues" evidence="5">
    <location>
        <begin position="466"/>
        <end position="481"/>
    </location>
</feature>
<dbReference type="EMBL" id="KL142372">
    <property type="protein sequence ID" value="KDR80147.1"/>
    <property type="molecule type" value="Genomic_DNA"/>
</dbReference>
<dbReference type="STRING" id="685588.A0A067TCR3"/>
<dbReference type="InterPro" id="IPR000306">
    <property type="entry name" value="Znf_FYVE"/>
</dbReference>
<keyword evidence="2 4" id="KW-0863">Zinc-finger</keyword>
<evidence type="ECO:0000256" key="5">
    <source>
        <dbReference type="SAM" id="MobiDB-lite"/>
    </source>
</evidence>
<dbReference type="InterPro" id="IPR017455">
    <property type="entry name" value="Znf_FYVE-rel"/>
</dbReference>
<proteinExistence type="predicted"/>
<evidence type="ECO:0000313" key="9">
    <source>
        <dbReference type="Proteomes" id="UP000027222"/>
    </source>
</evidence>
<evidence type="ECO:0000259" key="6">
    <source>
        <dbReference type="PROSITE" id="PS50089"/>
    </source>
</evidence>
<feature type="compositionally biased region" description="Pro residues" evidence="5">
    <location>
        <begin position="171"/>
        <end position="181"/>
    </location>
</feature>
<dbReference type="Proteomes" id="UP000027222">
    <property type="component" value="Unassembled WGS sequence"/>
</dbReference>
<feature type="compositionally biased region" description="Pro residues" evidence="5">
    <location>
        <begin position="222"/>
        <end position="257"/>
    </location>
</feature>
<reference evidence="9" key="1">
    <citation type="journal article" date="2014" name="Proc. Natl. Acad. Sci. U.S.A.">
        <title>Extensive sampling of basidiomycete genomes demonstrates inadequacy of the white-rot/brown-rot paradigm for wood decay fungi.</title>
        <authorList>
            <person name="Riley R."/>
            <person name="Salamov A.A."/>
            <person name="Brown D.W."/>
            <person name="Nagy L.G."/>
            <person name="Floudas D."/>
            <person name="Held B.W."/>
            <person name="Levasseur A."/>
            <person name="Lombard V."/>
            <person name="Morin E."/>
            <person name="Otillar R."/>
            <person name="Lindquist E.A."/>
            <person name="Sun H."/>
            <person name="LaButti K.M."/>
            <person name="Schmutz J."/>
            <person name="Jabbour D."/>
            <person name="Luo H."/>
            <person name="Baker S.E."/>
            <person name="Pisabarro A.G."/>
            <person name="Walton J.D."/>
            <person name="Blanchette R.A."/>
            <person name="Henrissat B."/>
            <person name="Martin F."/>
            <person name="Cullen D."/>
            <person name="Hibbett D.S."/>
            <person name="Grigoriev I.V."/>
        </authorList>
    </citation>
    <scope>NUCLEOTIDE SEQUENCE [LARGE SCALE GENOMIC DNA]</scope>
    <source>
        <strain evidence="9">CBS 339.88</strain>
    </source>
</reference>
<keyword evidence="3" id="KW-0862">Zinc</keyword>
<dbReference type="OrthoDB" id="3045089at2759"/>
<dbReference type="SMART" id="SM00064">
    <property type="entry name" value="FYVE"/>
    <property type="match status" value="1"/>
</dbReference>
<feature type="compositionally biased region" description="Pro residues" evidence="5">
    <location>
        <begin position="337"/>
        <end position="346"/>
    </location>
</feature>
<dbReference type="InterPro" id="IPR011011">
    <property type="entry name" value="Znf_FYVE_PHD"/>
</dbReference>
<dbReference type="AlphaFoldDB" id="A0A067TCR3"/>
<dbReference type="CDD" id="cd00065">
    <property type="entry name" value="FYVE_like_SF"/>
    <property type="match status" value="1"/>
</dbReference>
<dbReference type="InterPro" id="IPR051728">
    <property type="entry name" value="RING-FYVE_E3_ubiquitin-ligase"/>
</dbReference>
<feature type="compositionally biased region" description="Pro residues" evidence="5">
    <location>
        <begin position="294"/>
        <end position="325"/>
    </location>
</feature>
<evidence type="ECO:0000313" key="8">
    <source>
        <dbReference type="EMBL" id="KDR80147.1"/>
    </source>
</evidence>
<feature type="region of interest" description="Disordered" evidence="5">
    <location>
        <begin position="411"/>
        <end position="502"/>
    </location>
</feature>
<dbReference type="Pfam" id="PF01363">
    <property type="entry name" value="FYVE"/>
    <property type="match status" value="1"/>
</dbReference>
<dbReference type="PROSITE" id="PS50089">
    <property type="entry name" value="ZF_RING_2"/>
    <property type="match status" value="1"/>
</dbReference>
<dbReference type="PANTHER" id="PTHR14879">
    <property type="entry name" value="CASPASE REGULATOR, RING FINGER DOMAIN-CONTAINING"/>
    <property type="match status" value="1"/>
</dbReference>
<gene>
    <name evidence="8" type="ORF">GALMADRAFT_242406</name>
</gene>
<evidence type="ECO:0000256" key="3">
    <source>
        <dbReference type="ARBA" id="ARBA00022833"/>
    </source>
</evidence>
<dbReference type="SUPFAM" id="SSF57850">
    <property type="entry name" value="RING/U-box"/>
    <property type="match status" value="1"/>
</dbReference>
<evidence type="ECO:0000256" key="1">
    <source>
        <dbReference type="ARBA" id="ARBA00022723"/>
    </source>
</evidence>
<feature type="compositionally biased region" description="Basic and acidic residues" evidence="5">
    <location>
        <begin position="411"/>
        <end position="449"/>
    </location>
</feature>
<dbReference type="PANTHER" id="PTHR14879:SF5">
    <property type="entry name" value="RING-TYPE DOMAIN-CONTAINING PROTEIN"/>
    <property type="match status" value="1"/>
</dbReference>
<feature type="compositionally biased region" description="Pro residues" evidence="5">
    <location>
        <begin position="194"/>
        <end position="214"/>
    </location>
</feature>
<accession>A0A067TCR3</accession>
<dbReference type="InterPro" id="IPR013083">
    <property type="entry name" value="Znf_RING/FYVE/PHD"/>
</dbReference>
<name>A0A067TCR3_GALM3</name>
<feature type="region of interest" description="Disordered" evidence="5">
    <location>
        <begin position="163"/>
        <end position="357"/>
    </location>
</feature>
<feature type="compositionally biased region" description="Low complexity" evidence="5">
    <location>
        <begin position="326"/>
        <end position="336"/>
    </location>
</feature>
<protein>
    <recommendedName>
        <fullName evidence="10">RING-type domain-containing protein</fullName>
    </recommendedName>
</protein>
<dbReference type="HOGENOM" id="CLU_040332_0_0_1"/>
<keyword evidence="9" id="KW-1185">Reference proteome</keyword>
<dbReference type="GO" id="GO:0008270">
    <property type="term" value="F:zinc ion binding"/>
    <property type="evidence" value="ECO:0007669"/>
    <property type="project" value="UniProtKB-KW"/>
</dbReference>
<organism evidence="8 9">
    <name type="scientific">Galerina marginata (strain CBS 339.88)</name>
    <dbReference type="NCBI Taxonomy" id="685588"/>
    <lineage>
        <taxon>Eukaryota</taxon>
        <taxon>Fungi</taxon>
        <taxon>Dikarya</taxon>
        <taxon>Basidiomycota</taxon>
        <taxon>Agaricomycotina</taxon>
        <taxon>Agaricomycetes</taxon>
        <taxon>Agaricomycetidae</taxon>
        <taxon>Agaricales</taxon>
        <taxon>Agaricineae</taxon>
        <taxon>Strophariaceae</taxon>
        <taxon>Galerina</taxon>
    </lineage>
</organism>
<evidence type="ECO:0000259" key="7">
    <source>
        <dbReference type="PROSITE" id="PS50178"/>
    </source>
</evidence>
<dbReference type="SUPFAM" id="SSF57903">
    <property type="entry name" value="FYVE/PHD zinc finger"/>
    <property type="match status" value="1"/>
</dbReference>
<evidence type="ECO:0008006" key="10">
    <source>
        <dbReference type="Google" id="ProtNLM"/>
    </source>
</evidence>
<dbReference type="SMART" id="SM00184">
    <property type="entry name" value="RING"/>
    <property type="match status" value="2"/>
</dbReference>